<reference evidence="1" key="1">
    <citation type="submission" date="2021-06" db="EMBL/GenBank/DDBJ databases">
        <authorList>
            <person name="Kallberg Y."/>
            <person name="Tangrot J."/>
            <person name="Rosling A."/>
        </authorList>
    </citation>
    <scope>NUCLEOTIDE SEQUENCE</scope>
    <source>
        <strain evidence="1">IN212</strain>
    </source>
</reference>
<sequence>LPFIGPVAELIAHWLRHQGQVKEFSQENTNIPDNEWFGFIDNEFKTLISSPLIVYDEFHERNPDMRSLIAVIKEIDELNNKPFFYLQHP</sequence>
<keyword evidence="2" id="KW-1185">Reference proteome</keyword>
<evidence type="ECO:0000313" key="2">
    <source>
        <dbReference type="Proteomes" id="UP000789396"/>
    </source>
</evidence>
<feature type="non-terminal residue" evidence="1">
    <location>
        <position position="89"/>
    </location>
</feature>
<name>A0A9N9ICW2_9GLOM</name>
<evidence type="ECO:0000313" key="1">
    <source>
        <dbReference type="EMBL" id="CAG8729682.1"/>
    </source>
</evidence>
<organism evidence="1 2">
    <name type="scientific">Racocetra fulgida</name>
    <dbReference type="NCBI Taxonomy" id="60492"/>
    <lineage>
        <taxon>Eukaryota</taxon>
        <taxon>Fungi</taxon>
        <taxon>Fungi incertae sedis</taxon>
        <taxon>Mucoromycota</taxon>
        <taxon>Glomeromycotina</taxon>
        <taxon>Glomeromycetes</taxon>
        <taxon>Diversisporales</taxon>
        <taxon>Gigasporaceae</taxon>
        <taxon>Racocetra</taxon>
    </lineage>
</organism>
<dbReference type="OrthoDB" id="10464147at2759"/>
<protein>
    <submittedName>
        <fullName evidence="1">4606_t:CDS:1</fullName>
    </submittedName>
</protein>
<accession>A0A9N9ICW2</accession>
<gene>
    <name evidence="1" type="ORF">RFULGI_LOCUS12034</name>
</gene>
<dbReference type="AlphaFoldDB" id="A0A9N9ICW2"/>
<dbReference type="EMBL" id="CAJVPZ010027899">
    <property type="protein sequence ID" value="CAG8729682.1"/>
    <property type="molecule type" value="Genomic_DNA"/>
</dbReference>
<dbReference type="Proteomes" id="UP000789396">
    <property type="component" value="Unassembled WGS sequence"/>
</dbReference>
<comment type="caution">
    <text evidence="1">The sequence shown here is derived from an EMBL/GenBank/DDBJ whole genome shotgun (WGS) entry which is preliminary data.</text>
</comment>
<proteinExistence type="predicted"/>